<protein>
    <recommendedName>
        <fullName evidence="2">Splicing factor subunit</fullName>
    </recommendedName>
</protein>
<accession>A0ABP0EKA5</accession>
<sequence length="84" mass="9718">MADKVRDSHQFNQQKAKYIGLGDPETTRNEFITNIHRDTYASLAQHDDLLLYNSLVTNESTETLRLKMIKKMVQPIKAPIKESK</sequence>
<dbReference type="PANTHER" id="PTHR20978">
    <property type="entry name" value="SPLICING FACTOR 3B SUBUNIT 5"/>
    <property type="match status" value="1"/>
</dbReference>
<reference evidence="3 4" key="1">
    <citation type="submission" date="2024-01" db="EMBL/GenBank/DDBJ databases">
        <authorList>
            <consortium name="Genoscope - CEA"/>
            <person name="William W."/>
        </authorList>
    </citation>
    <scope>NUCLEOTIDE SEQUENCE [LARGE SCALE GENOMIC DNA]</scope>
    <source>
        <strain evidence="3 4">29B2s-10</strain>
    </source>
</reference>
<dbReference type="InterPro" id="IPR009846">
    <property type="entry name" value="SF3b5/RDS3-10"/>
</dbReference>
<dbReference type="PANTHER" id="PTHR20978:SF0">
    <property type="entry name" value="SPLICING FACTOR 3B SUBUNIT 5"/>
    <property type="match status" value="1"/>
</dbReference>
<dbReference type="Pfam" id="PF07189">
    <property type="entry name" value="SF3b10"/>
    <property type="match status" value="1"/>
</dbReference>
<gene>
    <name evidence="3" type="primary">YSF3</name>
    <name evidence="3" type="ORF">CAAN4_H10440</name>
</gene>
<comment type="similarity">
    <text evidence="1 2">Belongs to the SF3B5 family.</text>
</comment>
<organism evidence="3 4">
    <name type="scientific">[Candida] anglica</name>
    <dbReference type="NCBI Taxonomy" id="148631"/>
    <lineage>
        <taxon>Eukaryota</taxon>
        <taxon>Fungi</taxon>
        <taxon>Dikarya</taxon>
        <taxon>Ascomycota</taxon>
        <taxon>Saccharomycotina</taxon>
        <taxon>Pichiomycetes</taxon>
        <taxon>Debaryomycetaceae</taxon>
        <taxon>Kurtzmaniella</taxon>
    </lineage>
</organism>
<dbReference type="Proteomes" id="UP001497600">
    <property type="component" value="Chromosome H"/>
</dbReference>
<evidence type="ECO:0000313" key="3">
    <source>
        <dbReference type="EMBL" id="CAK7921123.1"/>
    </source>
</evidence>
<name>A0ABP0EKA5_9ASCO</name>
<dbReference type="InterPro" id="IPR017089">
    <property type="entry name" value="Splicing_factor_3B_subunit_5"/>
</dbReference>
<proteinExistence type="inferred from homology"/>
<evidence type="ECO:0000313" key="4">
    <source>
        <dbReference type="Proteomes" id="UP001497600"/>
    </source>
</evidence>
<evidence type="ECO:0000256" key="1">
    <source>
        <dbReference type="ARBA" id="ARBA00009568"/>
    </source>
</evidence>
<dbReference type="PIRSF" id="PIRSF037010">
    <property type="entry name" value="Splicing_factor_3B_subunit_5"/>
    <property type="match status" value="1"/>
</dbReference>
<evidence type="ECO:0000256" key="2">
    <source>
        <dbReference type="PIRNR" id="PIRNR037010"/>
    </source>
</evidence>
<keyword evidence="4" id="KW-1185">Reference proteome</keyword>
<dbReference type="EMBL" id="OZ004260">
    <property type="protein sequence ID" value="CAK7921123.1"/>
    <property type="molecule type" value="Genomic_DNA"/>
</dbReference>